<feature type="transmembrane region" description="Helical" evidence="7">
    <location>
        <begin position="12"/>
        <end position="32"/>
    </location>
</feature>
<keyword evidence="5" id="KW-0676">Redox-active center</keyword>
<gene>
    <name evidence="9" type="primary">trxA</name>
    <name evidence="9" type="ORF">CO059_01560</name>
</gene>
<dbReference type="Proteomes" id="UP000228781">
    <property type="component" value="Unassembled WGS sequence"/>
</dbReference>
<dbReference type="InterPro" id="IPR036249">
    <property type="entry name" value="Thioredoxin-like_sf"/>
</dbReference>
<feature type="domain" description="Thioredoxin" evidence="8">
    <location>
        <begin position="1"/>
        <end position="110"/>
    </location>
</feature>
<dbReference type="Gene3D" id="3.40.30.10">
    <property type="entry name" value="Glutaredoxin"/>
    <property type="match status" value="1"/>
</dbReference>
<evidence type="ECO:0000256" key="6">
    <source>
        <dbReference type="NCBIfam" id="TIGR01068"/>
    </source>
</evidence>
<dbReference type="InterPro" id="IPR017937">
    <property type="entry name" value="Thioredoxin_CS"/>
</dbReference>
<dbReference type="PROSITE" id="PS00194">
    <property type="entry name" value="THIOREDOXIN_1"/>
    <property type="match status" value="1"/>
</dbReference>
<keyword evidence="4" id="KW-1015">Disulfide bond</keyword>
<evidence type="ECO:0000256" key="2">
    <source>
        <dbReference type="ARBA" id="ARBA00022448"/>
    </source>
</evidence>
<evidence type="ECO:0000256" key="3">
    <source>
        <dbReference type="ARBA" id="ARBA00022982"/>
    </source>
</evidence>
<accession>A0A2M8EJI7</accession>
<keyword evidence="7" id="KW-0812">Transmembrane</keyword>
<organism evidence="9 10">
    <name type="scientific">candidate division WWE3 bacterium CG_4_9_14_0_2_um_filter_48_10</name>
    <dbReference type="NCBI Taxonomy" id="1975078"/>
    <lineage>
        <taxon>Bacteria</taxon>
        <taxon>Katanobacteria</taxon>
    </lineage>
</organism>
<evidence type="ECO:0000256" key="7">
    <source>
        <dbReference type="SAM" id="Phobius"/>
    </source>
</evidence>
<dbReference type="AlphaFoldDB" id="A0A2M8EJI7"/>
<dbReference type="PROSITE" id="PS51352">
    <property type="entry name" value="THIOREDOXIN_2"/>
    <property type="match status" value="1"/>
</dbReference>
<name>A0A2M8EJI7_UNCKA</name>
<dbReference type="InterPro" id="IPR005746">
    <property type="entry name" value="Thioredoxin"/>
</dbReference>
<dbReference type="SUPFAM" id="SSF52833">
    <property type="entry name" value="Thioredoxin-like"/>
    <property type="match status" value="1"/>
</dbReference>
<keyword evidence="7" id="KW-1133">Transmembrane helix</keyword>
<evidence type="ECO:0000259" key="8">
    <source>
        <dbReference type="PROSITE" id="PS51352"/>
    </source>
</evidence>
<sequence>MIITRWFDGTTFFYFFKFAIVVVMLKLIDFWAEWCPPCKLMKPVIAEIEKEFKGKVEVEKINVDEKQKEAERYEIFSIPTYVLEKGRKEVDRITGARSKEEFKEWLKKHL</sequence>
<dbReference type="EMBL" id="PFSK01000018">
    <property type="protein sequence ID" value="PJC22847.1"/>
    <property type="molecule type" value="Genomic_DNA"/>
</dbReference>
<protein>
    <recommendedName>
        <fullName evidence="6">Thioredoxin</fullName>
    </recommendedName>
</protein>
<proteinExistence type="inferred from homology"/>
<evidence type="ECO:0000256" key="1">
    <source>
        <dbReference type="ARBA" id="ARBA00008987"/>
    </source>
</evidence>
<evidence type="ECO:0000313" key="10">
    <source>
        <dbReference type="Proteomes" id="UP000228781"/>
    </source>
</evidence>
<evidence type="ECO:0000256" key="5">
    <source>
        <dbReference type="ARBA" id="ARBA00023284"/>
    </source>
</evidence>
<comment type="caution">
    <text evidence="9">The sequence shown here is derived from an EMBL/GenBank/DDBJ whole genome shotgun (WGS) entry which is preliminary data.</text>
</comment>
<comment type="similarity">
    <text evidence="1">Belongs to the thioredoxin family.</text>
</comment>
<dbReference type="Pfam" id="PF00085">
    <property type="entry name" value="Thioredoxin"/>
    <property type="match status" value="1"/>
</dbReference>
<evidence type="ECO:0000313" key="9">
    <source>
        <dbReference type="EMBL" id="PJC22847.1"/>
    </source>
</evidence>
<dbReference type="InterPro" id="IPR013766">
    <property type="entry name" value="Thioredoxin_domain"/>
</dbReference>
<reference evidence="10" key="1">
    <citation type="submission" date="2017-09" db="EMBL/GenBank/DDBJ databases">
        <title>Depth-based differentiation of microbial function through sediment-hosted aquifers and enrichment of novel symbionts in the deep terrestrial subsurface.</title>
        <authorList>
            <person name="Probst A.J."/>
            <person name="Ladd B."/>
            <person name="Jarett J.K."/>
            <person name="Geller-Mcgrath D.E."/>
            <person name="Sieber C.M.K."/>
            <person name="Emerson J.B."/>
            <person name="Anantharaman K."/>
            <person name="Thomas B.C."/>
            <person name="Malmstrom R."/>
            <person name="Stieglmeier M."/>
            <person name="Klingl A."/>
            <person name="Woyke T."/>
            <person name="Ryan C.M."/>
            <person name="Banfield J.F."/>
        </authorList>
    </citation>
    <scope>NUCLEOTIDE SEQUENCE [LARGE SCALE GENOMIC DNA]</scope>
</reference>
<dbReference type="PANTHER" id="PTHR45663:SF11">
    <property type="entry name" value="GEO12009P1"/>
    <property type="match status" value="1"/>
</dbReference>
<dbReference type="GO" id="GO:0015035">
    <property type="term" value="F:protein-disulfide reductase activity"/>
    <property type="evidence" value="ECO:0007669"/>
    <property type="project" value="UniProtKB-UniRule"/>
</dbReference>
<dbReference type="PANTHER" id="PTHR45663">
    <property type="entry name" value="GEO12009P1"/>
    <property type="match status" value="1"/>
</dbReference>
<dbReference type="CDD" id="cd02947">
    <property type="entry name" value="TRX_family"/>
    <property type="match status" value="1"/>
</dbReference>
<keyword evidence="3" id="KW-0249">Electron transport</keyword>
<dbReference type="GO" id="GO:0005737">
    <property type="term" value="C:cytoplasm"/>
    <property type="evidence" value="ECO:0007669"/>
    <property type="project" value="TreeGrafter"/>
</dbReference>
<evidence type="ECO:0000256" key="4">
    <source>
        <dbReference type="ARBA" id="ARBA00023157"/>
    </source>
</evidence>
<keyword evidence="7" id="KW-0472">Membrane</keyword>
<dbReference type="NCBIfam" id="TIGR01068">
    <property type="entry name" value="thioredoxin"/>
    <property type="match status" value="1"/>
</dbReference>
<keyword evidence="2" id="KW-0813">Transport</keyword>